<protein>
    <submittedName>
        <fullName evidence="1">Phosphatidylinositol N-acetylglucosaminyltransferase subunit Gpi1p</fullName>
    </submittedName>
</protein>
<evidence type="ECO:0000313" key="2">
    <source>
        <dbReference type="Proteomes" id="UP001152531"/>
    </source>
</evidence>
<dbReference type="Proteomes" id="UP001152531">
    <property type="component" value="Unassembled WGS sequence"/>
</dbReference>
<accession>A0ACA9YBC1</accession>
<evidence type="ECO:0000313" key="1">
    <source>
        <dbReference type="EMBL" id="CAH6722081.1"/>
    </source>
</evidence>
<comment type="caution">
    <text evidence="1">The sequence shown here is derived from an EMBL/GenBank/DDBJ whole genome shotgun (WGS) entry which is preliminary data.</text>
</comment>
<proteinExistence type="predicted"/>
<reference evidence="1" key="1">
    <citation type="submission" date="2022-06" db="EMBL/GenBank/DDBJ databases">
        <authorList>
            <person name="Legras J.-L."/>
            <person name="Devillers H."/>
            <person name="Grondin C."/>
        </authorList>
    </citation>
    <scope>NUCLEOTIDE SEQUENCE</scope>
    <source>
        <strain evidence="1">CLIB 1444</strain>
    </source>
</reference>
<keyword evidence="2" id="KW-1185">Reference proteome</keyword>
<name>A0ACA9YBC1_9ASCO</name>
<sequence length="601" mass="70872">MVQQVYFPQDLVGCINPDHRLLGYKYHDVYIAIRFVSEDILTDLIHQPSLKDLCIIGGPGGDFTIKKHSNNLIPIITNGSDSFTVILFNPPNYKNLEYFSINPVLLQSMGEDVNSKYHFMRSVDYESTISNDEVLDKINSVLKLRLKIETQMIEMGILPKRLNLRYSIGSKFWNFLFKVFTRVILFIQLITIMIINIINYQFLGWSLVRISQIFRQLDLRLKQVTFFPIQFLCYYDKSILYTDNETLLKGLGLPLSNSNLNINNSNYINLYNSLWLITNDILIGVAMSKVFSKNQQLIRYWVGWCFKRFLIDELYQIISWISYHHPAGFKLNNELGKFMGDLFLWSLNMWESTVSKIDNDENIIMAINILCHMGLSFMIAMIIDCMNFLTLHVKWFYQISARIYQKQIEIIKSLLQLFRGKKYNVLRKRVDNLNNYSKPNEFDIDHLLLGTIIFMILILLLPTVFAIYLTFFVIRFSFLLLQNFFENLLIIINFLPMFVILLKLKNSNRLQGGVNFERLDYNVNKLNYLKLSNKSLTYKEIFKNFTSLFKKLKNFRKSLINSLFVGDLIGLNHNFNLKFDFLMLPQNYSKSIEIWKYFTNK</sequence>
<dbReference type="EMBL" id="CALSDN010000008">
    <property type="protein sequence ID" value="CAH6722081.1"/>
    <property type="molecule type" value="Genomic_DNA"/>
</dbReference>
<organism evidence="1 2">
    <name type="scientific">[Candida] jaroonii</name>
    <dbReference type="NCBI Taxonomy" id="467808"/>
    <lineage>
        <taxon>Eukaryota</taxon>
        <taxon>Fungi</taxon>
        <taxon>Dikarya</taxon>
        <taxon>Ascomycota</taxon>
        <taxon>Saccharomycotina</taxon>
        <taxon>Pichiomycetes</taxon>
        <taxon>Debaryomycetaceae</taxon>
        <taxon>Yamadazyma</taxon>
    </lineage>
</organism>
<keyword evidence="1" id="KW-0808">Transferase</keyword>
<gene>
    <name evidence="1" type="ORF">CLIB1444_08S01442</name>
</gene>
<keyword evidence="1" id="KW-0328">Glycosyltransferase</keyword>